<dbReference type="RefSeq" id="WP_065990654.1">
    <property type="nucleotide sequence ID" value="NZ_MDEN01000065.1"/>
</dbReference>
<gene>
    <name evidence="1" type="ORF">BBI10_17860</name>
</gene>
<sequence>MATEDKQDQWAGFITAWHTSVEDRKALLRDPEAHTTALTEQAKQACAQGVITDEDLRELLESVDSAYAWAVEEQLTRELNQ</sequence>
<accession>A0A1C2DRX4</accession>
<dbReference type="Proteomes" id="UP000095143">
    <property type="component" value="Unassembled WGS sequence"/>
</dbReference>
<evidence type="ECO:0000313" key="2">
    <source>
        <dbReference type="Proteomes" id="UP000095143"/>
    </source>
</evidence>
<proteinExistence type="predicted"/>
<dbReference type="AlphaFoldDB" id="A0A1C2DRX4"/>
<reference evidence="1 2" key="1">
    <citation type="submission" date="2016-08" db="EMBL/GenBank/DDBJ databases">
        <title>Whole genome sequence of Pseudomonas graminis strain UASWS1507, a potential biological control agent for agriculture.</title>
        <authorList>
            <person name="Crovadore J."/>
            <person name="Calmin G."/>
            <person name="Chablais R."/>
            <person name="Cochard B."/>
            <person name="Lefort F."/>
        </authorList>
    </citation>
    <scope>NUCLEOTIDE SEQUENCE [LARGE SCALE GENOMIC DNA]</scope>
    <source>
        <strain evidence="1 2">UASWS1507</strain>
    </source>
</reference>
<organism evidence="1 2">
    <name type="scientific">Pseudomonas graminis</name>
    <dbReference type="NCBI Taxonomy" id="158627"/>
    <lineage>
        <taxon>Bacteria</taxon>
        <taxon>Pseudomonadati</taxon>
        <taxon>Pseudomonadota</taxon>
        <taxon>Gammaproteobacteria</taxon>
        <taxon>Pseudomonadales</taxon>
        <taxon>Pseudomonadaceae</taxon>
        <taxon>Pseudomonas</taxon>
    </lineage>
</organism>
<comment type="caution">
    <text evidence="1">The sequence shown here is derived from an EMBL/GenBank/DDBJ whole genome shotgun (WGS) entry which is preliminary data.</text>
</comment>
<protein>
    <submittedName>
        <fullName evidence="1">Uncharacterized protein</fullName>
    </submittedName>
</protein>
<name>A0A1C2DRX4_9PSED</name>
<evidence type="ECO:0000313" key="1">
    <source>
        <dbReference type="EMBL" id="OCX17375.1"/>
    </source>
</evidence>
<dbReference type="EMBL" id="MDEN01000065">
    <property type="protein sequence ID" value="OCX17375.1"/>
    <property type="molecule type" value="Genomic_DNA"/>
</dbReference>